<dbReference type="AlphaFoldDB" id="C6HDI7"/>
<name>C6HDI7_AJECH</name>
<proteinExistence type="predicted"/>
<dbReference type="Proteomes" id="UP000002624">
    <property type="component" value="Unassembled WGS sequence"/>
</dbReference>
<organism evidence="1 2">
    <name type="scientific">Ajellomyces capsulatus (strain H143)</name>
    <name type="common">Darling's disease fungus</name>
    <name type="synonym">Histoplasma capsulatum</name>
    <dbReference type="NCBI Taxonomy" id="544712"/>
    <lineage>
        <taxon>Eukaryota</taxon>
        <taxon>Fungi</taxon>
        <taxon>Dikarya</taxon>
        <taxon>Ascomycota</taxon>
        <taxon>Pezizomycotina</taxon>
        <taxon>Eurotiomycetes</taxon>
        <taxon>Eurotiomycetidae</taxon>
        <taxon>Onygenales</taxon>
        <taxon>Ajellomycetaceae</taxon>
        <taxon>Histoplasma</taxon>
    </lineage>
</organism>
<dbReference type="HOGENOM" id="CLU_1749100_0_0_1"/>
<dbReference type="VEuPathDB" id="FungiDB:HCDG_04268"/>
<dbReference type="EMBL" id="GG692423">
    <property type="protein sequence ID" value="EER41621.1"/>
    <property type="molecule type" value="Genomic_DNA"/>
</dbReference>
<sequence length="149" mass="16256">MRHWQDVILPPKVAVGCPQGMYISSFSSAHVLAPEDARISGAASNDRHALGPGIPYTYSHGCEKTEAGNLRPRLRDLDARMSETYILIVTDQHAGRSVGPPRGLPLCGDSFPIGEDIKLDRFFLFLLQPQEPGTDYPWLAAVIIGSLAD</sequence>
<evidence type="ECO:0000313" key="1">
    <source>
        <dbReference type="EMBL" id="EER41621.1"/>
    </source>
</evidence>
<gene>
    <name evidence="1" type="ORF">HCDG_04268</name>
</gene>
<accession>C6HDI7</accession>
<protein>
    <submittedName>
        <fullName evidence="1">Uncharacterized protein</fullName>
    </submittedName>
</protein>
<evidence type="ECO:0000313" key="2">
    <source>
        <dbReference type="Proteomes" id="UP000002624"/>
    </source>
</evidence>
<reference evidence="2" key="1">
    <citation type="submission" date="2009-05" db="EMBL/GenBank/DDBJ databases">
        <title>The genome sequence of Ajellomyces capsulatus strain H143.</title>
        <authorList>
            <person name="Champion M."/>
            <person name="Cuomo C.A."/>
            <person name="Ma L.-J."/>
            <person name="Henn M.R."/>
            <person name="Sil A."/>
            <person name="Goldman B."/>
            <person name="Young S.K."/>
            <person name="Kodira C.D."/>
            <person name="Zeng Q."/>
            <person name="Koehrsen M."/>
            <person name="Alvarado L."/>
            <person name="Berlin A.M."/>
            <person name="Borenstein D."/>
            <person name="Chen Z."/>
            <person name="Engels R."/>
            <person name="Freedman E."/>
            <person name="Gellesch M."/>
            <person name="Goldberg J."/>
            <person name="Griggs A."/>
            <person name="Gujja S."/>
            <person name="Heiman D.I."/>
            <person name="Hepburn T.A."/>
            <person name="Howarth C."/>
            <person name="Jen D."/>
            <person name="Larson L."/>
            <person name="Lewis B."/>
            <person name="Mehta T."/>
            <person name="Park D."/>
            <person name="Pearson M."/>
            <person name="Roberts A."/>
            <person name="Saif S."/>
            <person name="Shea T.D."/>
            <person name="Shenoy N."/>
            <person name="Sisk P."/>
            <person name="Stolte C."/>
            <person name="Sykes S."/>
            <person name="Walk T."/>
            <person name="White J."/>
            <person name="Yandava C."/>
            <person name="Klein B."/>
            <person name="McEwen J.G."/>
            <person name="Puccia R."/>
            <person name="Goldman G.H."/>
            <person name="Felipe M.S."/>
            <person name="Nino-Vega G."/>
            <person name="San-Blas G."/>
            <person name="Taylor J.W."/>
            <person name="Mendoza L."/>
            <person name="Galagan J.E."/>
            <person name="Nusbaum C."/>
            <person name="Birren B.W."/>
        </authorList>
    </citation>
    <scope>NUCLEOTIDE SEQUENCE [LARGE SCALE GENOMIC DNA]</scope>
    <source>
        <strain evidence="2">H143</strain>
    </source>
</reference>